<feature type="transmembrane region" description="Helical" evidence="4">
    <location>
        <begin position="34"/>
        <end position="51"/>
    </location>
</feature>
<dbReference type="Pfam" id="PF12833">
    <property type="entry name" value="HTH_18"/>
    <property type="match status" value="1"/>
</dbReference>
<keyword evidence="3" id="KW-0804">Transcription</keyword>
<dbReference type="RefSeq" id="WP_140595759.1">
    <property type="nucleotide sequence ID" value="NZ_VFWZ01000007.1"/>
</dbReference>
<dbReference type="EMBL" id="VFWZ01000007">
    <property type="protein sequence ID" value="TPN83483.1"/>
    <property type="molecule type" value="Genomic_DNA"/>
</dbReference>
<dbReference type="PANTHER" id="PTHR43280:SF2">
    <property type="entry name" value="HTH-TYPE TRANSCRIPTIONAL REGULATOR EXSA"/>
    <property type="match status" value="1"/>
</dbReference>
<dbReference type="InterPro" id="IPR018062">
    <property type="entry name" value="HTH_AraC-typ_CS"/>
</dbReference>
<sequence length="355" mass="41645">MSNKLLIVSGIGAIQCVLFILLLLIKKGKKISDIILMCWFFVFFAHLMIFINKELIADNLATTFIRTIGFLHGPLFYLYAKSLFNLNFNRIDSLHFLPFSFFTVFSFFIPSDIELFWKITILITKLISVIFYTVYILFLYHRKRNQQKNRKLANRIHELSWIRIIAILFLISIGVSIVRLTVERIVGVSYFEIWDLLRYIILVTVIGFYGLKYGMVYKPEIPYESIEDDKKYKHSPLKNDEIKGLLNTIDNFFKENQMYLKPEFSLDMLATSIKVPKHHLSQVINSEMKTTFYDLVNTKRIEYAMLKIKEAHNLNITLEGIGYECGFNSKSAFFRNFKKKTGKTPGQYQKEISTD</sequence>
<protein>
    <submittedName>
        <fullName evidence="6">AraC family transcriptional regulator</fullName>
    </submittedName>
</protein>
<keyword evidence="1" id="KW-0805">Transcription regulation</keyword>
<dbReference type="GO" id="GO:0003700">
    <property type="term" value="F:DNA-binding transcription factor activity"/>
    <property type="evidence" value="ECO:0007669"/>
    <property type="project" value="InterPro"/>
</dbReference>
<accession>A0A504J795</accession>
<dbReference type="PANTHER" id="PTHR43280">
    <property type="entry name" value="ARAC-FAMILY TRANSCRIPTIONAL REGULATOR"/>
    <property type="match status" value="1"/>
</dbReference>
<feature type="transmembrane region" description="Helical" evidence="4">
    <location>
        <begin position="115"/>
        <end position="140"/>
    </location>
</feature>
<evidence type="ECO:0000256" key="4">
    <source>
        <dbReference type="SAM" id="Phobius"/>
    </source>
</evidence>
<evidence type="ECO:0000313" key="6">
    <source>
        <dbReference type="EMBL" id="TPN83483.1"/>
    </source>
</evidence>
<dbReference type="Gene3D" id="1.10.10.60">
    <property type="entry name" value="Homeodomain-like"/>
    <property type="match status" value="1"/>
</dbReference>
<feature type="transmembrane region" description="Helical" evidence="4">
    <location>
        <begin position="92"/>
        <end position="109"/>
    </location>
</feature>
<keyword evidence="7" id="KW-1185">Reference proteome</keyword>
<comment type="caution">
    <text evidence="6">The sequence shown here is derived from an EMBL/GenBank/DDBJ whole genome shotgun (WGS) entry which is preliminary data.</text>
</comment>
<dbReference type="AlphaFoldDB" id="A0A504J795"/>
<dbReference type="InterPro" id="IPR009057">
    <property type="entry name" value="Homeodomain-like_sf"/>
</dbReference>
<dbReference type="PROSITE" id="PS01124">
    <property type="entry name" value="HTH_ARAC_FAMILY_2"/>
    <property type="match status" value="1"/>
</dbReference>
<proteinExistence type="predicted"/>
<evidence type="ECO:0000313" key="7">
    <source>
        <dbReference type="Proteomes" id="UP000315540"/>
    </source>
</evidence>
<keyword evidence="4" id="KW-0812">Transmembrane</keyword>
<keyword evidence="4" id="KW-0472">Membrane</keyword>
<organism evidence="6 7">
    <name type="scientific">Aquimarina algicola</name>
    <dbReference type="NCBI Taxonomy" id="2589995"/>
    <lineage>
        <taxon>Bacteria</taxon>
        <taxon>Pseudomonadati</taxon>
        <taxon>Bacteroidota</taxon>
        <taxon>Flavobacteriia</taxon>
        <taxon>Flavobacteriales</taxon>
        <taxon>Flavobacteriaceae</taxon>
        <taxon>Aquimarina</taxon>
    </lineage>
</organism>
<evidence type="ECO:0000259" key="5">
    <source>
        <dbReference type="PROSITE" id="PS01124"/>
    </source>
</evidence>
<dbReference type="Proteomes" id="UP000315540">
    <property type="component" value="Unassembled WGS sequence"/>
</dbReference>
<dbReference type="GO" id="GO:0043565">
    <property type="term" value="F:sequence-specific DNA binding"/>
    <property type="evidence" value="ECO:0007669"/>
    <property type="project" value="InterPro"/>
</dbReference>
<keyword evidence="4" id="KW-1133">Transmembrane helix</keyword>
<dbReference type="OrthoDB" id="6283866at2"/>
<feature type="transmembrane region" description="Helical" evidence="4">
    <location>
        <begin position="6"/>
        <end position="25"/>
    </location>
</feature>
<reference evidence="6 7" key="1">
    <citation type="submission" date="2019-06" db="EMBL/GenBank/DDBJ databases">
        <authorList>
            <person name="Meng X."/>
        </authorList>
    </citation>
    <scope>NUCLEOTIDE SEQUENCE [LARGE SCALE GENOMIC DNA]</scope>
    <source>
        <strain evidence="6 7">M625</strain>
    </source>
</reference>
<evidence type="ECO:0000256" key="1">
    <source>
        <dbReference type="ARBA" id="ARBA00023015"/>
    </source>
</evidence>
<feature type="transmembrane region" description="Helical" evidence="4">
    <location>
        <begin position="63"/>
        <end position="80"/>
    </location>
</feature>
<dbReference type="SMART" id="SM00342">
    <property type="entry name" value="HTH_ARAC"/>
    <property type="match status" value="1"/>
</dbReference>
<feature type="transmembrane region" description="Helical" evidence="4">
    <location>
        <begin position="161"/>
        <end position="181"/>
    </location>
</feature>
<dbReference type="PROSITE" id="PS00041">
    <property type="entry name" value="HTH_ARAC_FAMILY_1"/>
    <property type="match status" value="1"/>
</dbReference>
<gene>
    <name evidence="6" type="ORF">FHK87_19895</name>
</gene>
<dbReference type="SUPFAM" id="SSF46689">
    <property type="entry name" value="Homeodomain-like"/>
    <property type="match status" value="1"/>
</dbReference>
<evidence type="ECO:0000256" key="3">
    <source>
        <dbReference type="ARBA" id="ARBA00023163"/>
    </source>
</evidence>
<dbReference type="InterPro" id="IPR018060">
    <property type="entry name" value="HTH_AraC"/>
</dbReference>
<name>A0A504J795_9FLAO</name>
<evidence type="ECO:0000256" key="2">
    <source>
        <dbReference type="ARBA" id="ARBA00023125"/>
    </source>
</evidence>
<keyword evidence="2" id="KW-0238">DNA-binding</keyword>
<feature type="domain" description="HTH araC/xylS-type" evidence="5">
    <location>
        <begin position="243"/>
        <end position="351"/>
    </location>
</feature>
<feature type="transmembrane region" description="Helical" evidence="4">
    <location>
        <begin position="193"/>
        <end position="211"/>
    </location>
</feature>